<feature type="transmembrane region" description="Helical" evidence="8">
    <location>
        <begin position="133"/>
        <end position="151"/>
    </location>
</feature>
<evidence type="ECO:0000256" key="6">
    <source>
        <dbReference type="ARBA" id="ARBA00023136"/>
    </source>
</evidence>
<evidence type="ECO:0000256" key="3">
    <source>
        <dbReference type="ARBA" id="ARBA00022692"/>
    </source>
</evidence>
<protein>
    <recommendedName>
        <fullName evidence="8">Protoheme IX farnesyltransferase</fullName>
        <ecNumber evidence="8">2.5.1.141</ecNumber>
    </recommendedName>
    <alternativeName>
        <fullName evidence="8">Heme B farnesyltransferase</fullName>
    </alternativeName>
    <alternativeName>
        <fullName evidence="8">Heme O synthase</fullName>
    </alternativeName>
</protein>
<reference evidence="10" key="1">
    <citation type="journal article" date="2019" name="Int. J. Syst. Evol. Microbiol.">
        <title>The Global Catalogue of Microorganisms (GCM) 10K type strain sequencing project: providing services to taxonomists for standard genome sequencing and annotation.</title>
        <authorList>
            <consortium name="The Broad Institute Genomics Platform"/>
            <consortium name="The Broad Institute Genome Sequencing Center for Infectious Disease"/>
            <person name="Wu L."/>
            <person name="Ma J."/>
        </authorList>
    </citation>
    <scope>NUCLEOTIDE SEQUENCE [LARGE SCALE GENOMIC DNA]</scope>
    <source>
        <strain evidence="10">CCUG 57263</strain>
    </source>
</reference>
<dbReference type="InterPro" id="IPR030470">
    <property type="entry name" value="UbiA_prenylTrfase_CS"/>
</dbReference>
<organism evidence="9 10">
    <name type="scientific">Paenibacillus residui</name>
    <dbReference type="NCBI Taxonomy" id="629724"/>
    <lineage>
        <taxon>Bacteria</taxon>
        <taxon>Bacillati</taxon>
        <taxon>Bacillota</taxon>
        <taxon>Bacilli</taxon>
        <taxon>Bacillales</taxon>
        <taxon>Paenibacillaceae</taxon>
        <taxon>Paenibacillus</taxon>
    </lineage>
</organism>
<comment type="function">
    <text evidence="8">Converts heme B (protoheme IX) to heme O by substitution of the vinyl group on carbon 2 of heme B porphyrin ring with a hydroxyethyl farnesyl side group.</text>
</comment>
<feature type="transmembrane region" description="Helical" evidence="8">
    <location>
        <begin position="233"/>
        <end position="249"/>
    </location>
</feature>
<keyword evidence="4 8" id="KW-1133">Transmembrane helix</keyword>
<dbReference type="GO" id="GO:0008495">
    <property type="term" value="F:protoheme IX farnesyltransferase activity"/>
    <property type="evidence" value="ECO:0007669"/>
    <property type="project" value="UniProtKB-EC"/>
</dbReference>
<gene>
    <name evidence="9" type="primary">cyoE</name>
    <name evidence="8" type="synonym">ctaB</name>
    <name evidence="9" type="ORF">ACFQ03_02750</name>
</gene>
<dbReference type="PROSITE" id="PS00943">
    <property type="entry name" value="UBIA"/>
    <property type="match status" value="1"/>
</dbReference>
<keyword evidence="3 8" id="KW-0812">Transmembrane</keyword>
<comment type="subunit">
    <text evidence="8">Interacts with CtaA.</text>
</comment>
<name>A0ABW3D709_9BACL</name>
<keyword evidence="10" id="KW-1185">Reference proteome</keyword>
<proteinExistence type="inferred from homology"/>
<evidence type="ECO:0000313" key="9">
    <source>
        <dbReference type="EMBL" id="MFD0868054.1"/>
    </source>
</evidence>
<feature type="transmembrane region" description="Helical" evidence="8">
    <location>
        <begin position="60"/>
        <end position="84"/>
    </location>
</feature>
<dbReference type="EC" id="2.5.1.141" evidence="8"/>
<dbReference type="PANTHER" id="PTHR43448">
    <property type="entry name" value="PROTOHEME IX FARNESYLTRANSFERASE, MITOCHONDRIAL"/>
    <property type="match status" value="1"/>
</dbReference>
<dbReference type="InterPro" id="IPR000537">
    <property type="entry name" value="UbiA_prenyltransferase"/>
</dbReference>
<dbReference type="Gene3D" id="1.10.357.140">
    <property type="entry name" value="UbiA prenyltransferase"/>
    <property type="match status" value="1"/>
</dbReference>
<comment type="caution">
    <text evidence="9">The sequence shown here is derived from an EMBL/GenBank/DDBJ whole genome shotgun (WGS) entry which is preliminary data.</text>
</comment>
<feature type="transmembrane region" description="Helical" evidence="8">
    <location>
        <begin position="158"/>
        <end position="178"/>
    </location>
</feature>
<dbReference type="NCBIfam" id="TIGR01473">
    <property type="entry name" value="cyoE_ctaB"/>
    <property type="match status" value="1"/>
</dbReference>
<evidence type="ECO:0000313" key="10">
    <source>
        <dbReference type="Proteomes" id="UP001597120"/>
    </source>
</evidence>
<dbReference type="Proteomes" id="UP001597120">
    <property type="component" value="Unassembled WGS sequence"/>
</dbReference>
<keyword evidence="8" id="KW-1003">Cell membrane</keyword>
<dbReference type="RefSeq" id="WP_150960147.1">
    <property type="nucleotide sequence ID" value="NZ_JBHTIU010000008.1"/>
</dbReference>
<keyword evidence="2 8" id="KW-0808">Transferase</keyword>
<evidence type="ECO:0000256" key="4">
    <source>
        <dbReference type="ARBA" id="ARBA00022989"/>
    </source>
</evidence>
<feature type="transmembrane region" description="Helical" evidence="8">
    <location>
        <begin position="104"/>
        <end position="127"/>
    </location>
</feature>
<comment type="subcellular location">
    <subcellularLocation>
        <location evidence="8">Cell membrane</location>
        <topology evidence="8">Multi-pass membrane protein</topology>
    </subcellularLocation>
    <subcellularLocation>
        <location evidence="1">Membrane</location>
        <topology evidence="1">Multi-pass membrane protein</topology>
    </subcellularLocation>
</comment>
<evidence type="ECO:0000256" key="5">
    <source>
        <dbReference type="ARBA" id="ARBA00023133"/>
    </source>
</evidence>
<dbReference type="HAMAP" id="MF_00154">
    <property type="entry name" value="CyoE_CtaB"/>
    <property type="match status" value="1"/>
</dbReference>
<evidence type="ECO:0000256" key="8">
    <source>
        <dbReference type="HAMAP-Rule" id="MF_00154"/>
    </source>
</evidence>
<dbReference type="Pfam" id="PF01040">
    <property type="entry name" value="UbiA"/>
    <property type="match status" value="1"/>
</dbReference>
<dbReference type="PANTHER" id="PTHR43448:SF2">
    <property type="entry name" value="PROTOHEME IX FARNESYLTRANSFERASE, MITOCHONDRIAL"/>
    <property type="match status" value="1"/>
</dbReference>
<dbReference type="InterPro" id="IPR044878">
    <property type="entry name" value="UbiA_sf"/>
</dbReference>
<feature type="transmembrane region" description="Helical" evidence="8">
    <location>
        <begin position="255"/>
        <end position="276"/>
    </location>
</feature>
<accession>A0ABW3D709</accession>
<sequence length="310" mass="34491">MDNPVSYTNTVESTEDTNKPVVRSATWKDFLDITKPGILFSNTITTFGGFWVASHGNVQWALMIFVILGTILTMASGCVLNNYLDRDLDIKMARTKKRALPSGVLKPSTVLVYGIILGIAGLCVLGLLVNPLAALLGLFGLFGYVWVYTAWLKRTSVWNTTVGALFGAVPPVIGYVAVAQTLDMTALILFGILFFWQPPHFWALGIRRVEDYREAGYQMLPAVKGTYQTKLSIMRYVVPLVPTSMLLYFTNSVGVIYFIASAVLGLIWVFMCMQGFKAKDETLWAKKVFVFSINYLTLLFIIMVIDTVTL</sequence>
<keyword evidence="5 8" id="KW-0350">Heme biosynthesis</keyword>
<comment type="pathway">
    <text evidence="8">Porphyrin-containing compound metabolism; heme O biosynthesis; heme O from protoheme: step 1/1.</text>
</comment>
<feature type="transmembrane region" description="Helical" evidence="8">
    <location>
        <begin position="184"/>
        <end position="204"/>
    </location>
</feature>
<keyword evidence="6 8" id="KW-0472">Membrane</keyword>
<comment type="miscellaneous">
    <text evidence="8">Carbon 2 of the heme B porphyrin ring is defined according to the Fischer nomenclature.</text>
</comment>
<dbReference type="EMBL" id="JBHTIU010000008">
    <property type="protein sequence ID" value="MFD0868054.1"/>
    <property type="molecule type" value="Genomic_DNA"/>
</dbReference>
<comment type="similarity">
    <text evidence="8">Belongs to the UbiA prenyltransferase family. Protoheme IX farnesyltransferase subfamily.</text>
</comment>
<dbReference type="NCBIfam" id="NF003349">
    <property type="entry name" value="PRK04375.1-2"/>
    <property type="match status" value="1"/>
</dbReference>
<dbReference type="NCBIfam" id="NF003348">
    <property type="entry name" value="PRK04375.1-1"/>
    <property type="match status" value="1"/>
</dbReference>
<dbReference type="InterPro" id="IPR006369">
    <property type="entry name" value="Protohaem_IX_farnesylTrfase"/>
</dbReference>
<evidence type="ECO:0000256" key="1">
    <source>
        <dbReference type="ARBA" id="ARBA00004141"/>
    </source>
</evidence>
<dbReference type="CDD" id="cd13957">
    <property type="entry name" value="PT_UbiA_Cox10"/>
    <property type="match status" value="1"/>
</dbReference>
<feature type="transmembrane region" description="Helical" evidence="8">
    <location>
        <begin position="288"/>
        <end position="305"/>
    </location>
</feature>
<evidence type="ECO:0000256" key="7">
    <source>
        <dbReference type="ARBA" id="ARBA00047690"/>
    </source>
</evidence>
<comment type="catalytic activity">
    <reaction evidence="7 8">
        <text>heme b + (2E,6E)-farnesyl diphosphate + H2O = Fe(II)-heme o + diphosphate</text>
        <dbReference type="Rhea" id="RHEA:28070"/>
        <dbReference type="ChEBI" id="CHEBI:15377"/>
        <dbReference type="ChEBI" id="CHEBI:33019"/>
        <dbReference type="ChEBI" id="CHEBI:60344"/>
        <dbReference type="ChEBI" id="CHEBI:60530"/>
        <dbReference type="ChEBI" id="CHEBI:175763"/>
        <dbReference type="EC" id="2.5.1.141"/>
    </reaction>
</comment>
<evidence type="ECO:0000256" key="2">
    <source>
        <dbReference type="ARBA" id="ARBA00022679"/>
    </source>
</evidence>